<organism evidence="2 3">
    <name type="scientific">Piromyces finnis</name>
    <dbReference type="NCBI Taxonomy" id="1754191"/>
    <lineage>
        <taxon>Eukaryota</taxon>
        <taxon>Fungi</taxon>
        <taxon>Fungi incertae sedis</taxon>
        <taxon>Chytridiomycota</taxon>
        <taxon>Chytridiomycota incertae sedis</taxon>
        <taxon>Neocallimastigomycetes</taxon>
        <taxon>Neocallimastigales</taxon>
        <taxon>Neocallimastigaceae</taxon>
        <taxon>Piromyces</taxon>
    </lineage>
</organism>
<evidence type="ECO:0000256" key="1">
    <source>
        <dbReference type="SAM" id="SignalP"/>
    </source>
</evidence>
<keyword evidence="1" id="KW-0732">Signal</keyword>
<evidence type="ECO:0000313" key="2">
    <source>
        <dbReference type="EMBL" id="ORX43129.1"/>
    </source>
</evidence>
<reference evidence="2 3" key="1">
    <citation type="submission" date="2016-08" db="EMBL/GenBank/DDBJ databases">
        <title>Genomes of anaerobic fungi encode conserved fungal cellulosomes for biomass hydrolysis.</title>
        <authorList>
            <consortium name="DOE Joint Genome Institute"/>
            <person name="Haitjema C.H."/>
            <person name="Gilmore S.P."/>
            <person name="Henske J.K."/>
            <person name="Solomon K.V."/>
            <person name="De Groot R."/>
            <person name="Kuo A."/>
            <person name="Mondo S.J."/>
            <person name="Salamov A.A."/>
            <person name="Labutti K."/>
            <person name="Zhao Z."/>
            <person name="Chiniquy J."/>
            <person name="Barry K."/>
            <person name="Brewer H.M."/>
            <person name="Purvine S.O."/>
            <person name="Wright A.T."/>
            <person name="Boxma B."/>
            <person name="Van Alen T."/>
            <person name="Hackstein J.H."/>
            <person name="Baker S.E."/>
            <person name="Grigoriev I.V."/>
            <person name="O'Malley M.A."/>
        </authorList>
    </citation>
    <scope>NUCLEOTIDE SEQUENCE [LARGE SCALE GENOMIC DNA]</scope>
    <source>
        <strain evidence="3">finn</strain>
    </source>
</reference>
<accession>A0A1Y1UZ73</accession>
<evidence type="ECO:0008006" key="4">
    <source>
        <dbReference type="Google" id="ProtNLM"/>
    </source>
</evidence>
<feature type="chain" id="PRO_5012598428" description="Hydrophobin" evidence="1">
    <location>
        <begin position="19"/>
        <end position="114"/>
    </location>
</feature>
<dbReference type="OrthoDB" id="2251794at2759"/>
<protein>
    <recommendedName>
        <fullName evidence="4">Hydrophobin</fullName>
    </recommendedName>
</protein>
<gene>
    <name evidence="2" type="ORF">BCR36DRAFT_304500</name>
</gene>
<feature type="non-terminal residue" evidence="2">
    <location>
        <position position="114"/>
    </location>
</feature>
<dbReference type="EMBL" id="MCFH01000055">
    <property type="protein sequence ID" value="ORX43129.1"/>
    <property type="molecule type" value="Genomic_DNA"/>
</dbReference>
<dbReference type="Proteomes" id="UP000193719">
    <property type="component" value="Unassembled WGS sequence"/>
</dbReference>
<proteinExistence type="predicted"/>
<evidence type="ECO:0000313" key="3">
    <source>
        <dbReference type="Proteomes" id="UP000193719"/>
    </source>
</evidence>
<name>A0A1Y1UZ73_9FUNG</name>
<sequence length="114" mass="11946">MRLNLKCLLTLLVPLALAKVEDPCTAPGGEGVCIDKSLCKMSSGQKGTATTYTGYCKNDPANILCCVKKVTQLTNGTNLSKAGVCKNVSKCPTNSNTLYSNQCPGSSNVKLCVP</sequence>
<dbReference type="AlphaFoldDB" id="A0A1Y1UZ73"/>
<keyword evidence="3" id="KW-1185">Reference proteome</keyword>
<feature type="signal peptide" evidence="1">
    <location>
        <begin position="1"/>
        <end position="18"/>
    </location>
</feature>
<comment type="caution">
    <text evidence="2">The sequence shown here is derived from an EMBL/GenBank/DDBJ whole genome shotgun (WGS) entry which is preliminary data.</text>
</comment>
<reference evidence="2 3" key="2">
    <citation type="submission" date="2016-08" db="EMBL/GenBank/DDBJ databases">
        <title>Pervasive Adenine N6-methylation of Active Genes in Fungi.</title>
        <authorList>
            <consortium name="DOE Joint Genome Institute"/>
            <person name="Mondo S.J."/>
            <person name="Dannebaum R.O."/>
            <person name="Kuo R.C."/>
            <person name="Labutti K."/>
            <person name="Haridas S."/>
            <person name="Kuo A."/>
            <person name="Salamov A."/>
            <person name="Ahrendt S.R."/>
            <person name="Lipzen A."/>
            <person name="Sullivan W."/>
            <person name="Andreopoulos W.B."/>
            <person name="Clum A."/>
            <person name="Lindquist E."/>
            <person name="Daum C."/>
            <person name="Ramamoorthy G.K."/>
            <person name="Gryganskyi A."/>
            <person name="Culley D."/>
            <person name="Magnuson J.K."/>
            <person name="James T.Y."/>
            <person name="O'Malley M.A."/>
            <person name="Stajich J.E."/>
            <person name="Spatafora J.W."/>
            <person name="Visel A."/>
            <person name="Grigoriev I.V."/>
        </authorList>
    </citation>
    <scope>NUCLEOTIDE SEQUENCE [LARGE SCALE GENOMIC DNA]</scope>
    <source>
        <strain evidence="3">finn</strain>
    </source>
</reference>